<dbReference type="Proteomes" id="UP000665026">
    <property type="component" value="Chromosome"/>
</dbReference>
<accession>A0A975ENV6</accession>
<gene>
    <name evidence="3" type="ORF">HZ995_13490</name>
</gene>
<evidence type="ECO:0000259" key="2">
    <source>
        <dbReference type="Pfam" id="PF00561"/>
    </source>
</evidence>
<evidence type="ECO:0000313" key="4">
    <source>
        <dbReference type="Proteomes" id="UP000665026"/>
    </source>
</evidence>
<dbReference type="GO" id="GO:0016787">
    <property type="term" value="F:hydrolase activity"/>
    <property type="evidence" value="ECO:0007669"/>
    <property type="project" value="UniProtKB-KW"/>
</dbReference>
<dbReference type="EMBL" id="CP060010">
    <property type="protein sequence ID" value="QTN35480.1"/>
    <property type="molecule type" value="Genomic_DNA"/>
</dbReference>
<dbReference type="KEGG" id="cact:HZ995_13490"/>
<dbReference type="Pfam" id="PF00561">
    <property type="entry name" value="Abhydrolase_1"/>
    <property type="match status" value="1"/>
</dbReference>
<evidence type="ECO:0000256" key="1">
    <source>
        <dbReference type="ARBA" id="ARBA00022801"/>
    </source>
</evidence>
<keyword evidence="1 3" id="KW-0378">Hydrolase</keyword>
<dbReference type="RefSeq" id="WP_245168673.1">
    <property type="nucleotide sequence ID" value="NZ_CP060010.1"/>
</dbReference>
<dbReference type="AlphaFoldDB" id="A0A975ENV6"/>
<proteinExistence type="predicted"/>
<dbReference type="SUPFAM" id="SSF53474">
    <property type="entry name" value="alpha/beta-Hydrolases"/>
    <property type="match status" value="1"/>
</dbReference>
<name>A0A975ENV6_9RHOB</name>
<protein>
    <submittedName>
        <fullName evidence="3">Alpha/beta hydrolase</fullName>
    </submittedName>
</protein>
<organism evidence="3 4">
    <name type="scientific">Cognatishimia activa</name>
    <dbReference type="NCBI Taxonomy" id="1715691"/>
    <lineage>
        <taxon>Bacteria</taxon>
        <taxon>Pseudomonadati</taxon>
        <taxon>Pseudomonadota</taxon>
        <taxon>Alphaproteobacteria</taxon>
        <taxon>Rhodobacterales</taxon>
        <taxon>Paracoccaceae</taxon>
        <taxon>Cognatishimia</taxon>
    </lineage>
</organism>
<dbReference type="PRINTS" id="PR00412">
    <property type="entry name" value="EPOXHYDRLASE"/>
</dbReference>
<sequence>MFEGFREIKADVGNAIIHARVGGDGAPVLLLHGYPQTHVMWHPIAESLAETYQVVAADLRGYGDSVAKDGDFSFRAMALDMVKLMASLGHSSFHVVSHDRGARTAHRMALDHPEVVKSIVLLDIIPTLDVWRTMDDWLAKRYYHWTFLAQPGGMPERLINSDPVMFMRSALIGLSGSDVFTAEAMAEYERAAGNPSVIAAWCGDYASGASVDLEHDRASLGETRDMPCLILWGSKGAVDHHLNPVEAWTSWFPHATGQVIDAGHFLVEERPNEVLKAVQDHLRTLA</sequence>
<dbReference type="InterPro" id="IPR000639">
    <property type="entry name" value="Epox_hydrolase-like"/>
</dbReference>
<dbReference type="PANTHER" id="PTHR43329">
    <property type="entry name" value="EPOXIDE HYDROLASE"/>
    <property type="match status" value="1"/>
</dbReference>
<evidence type="ECO:0000313" key="3">
    <source>
        <dbReference type="EMBL" id="QTN35480.1"/>
    </source>
</evidence>
<dbReference type="Gene3D" id="3.40.50.1820">
    <property type="entry name" value="alpha/beta hydrolase"/>
    <property type="match status" value="1"/>
</dbReference>
<dbReference type="InterPro" id="IPR029058">
    <property type="entry name" value="AB_hydrolase_fold"/>
</dbReference>
<feature type="domain" description="AB hydrolase-1" evidence="2">
    <location>
        <begin position="27"/>
        <end position="271"/>
    </location>
</feature>
<reference evidence="3" key="1">
    <citation type="submission" date="2020-07" db="EMBL/GenBank/DDBJ databases">
        <title>Genome sequences of bacteria associated with the marine, planktonic diatom Thalassiosira profunda strain ECT2AJA-044.</title>
        <authorList>
            <person name="Gargas C.B."/>
            <person name="Roberts W.R."/>
            <person name="Alverson A.J."/>
        </authorList>
    </citation>
    <scope>NUCLEOTIDE SEQUENCE</scope>
    <source>
        <strain evidence="3">ECT2AJA-044</strain>
    </source>
</reference>
<dbReference type="InterPro" id="IPR000073">
    <property type="entry name" value="AB_hydrolase_1"/>
</dbReference>